<comment type="caution">
    <text evidence="1">The sequence shown here is derived from an EMBL/GenBank/DDBJ whole genome shotgun (WGS) entry which is preliminary data.</text>
</comment>
<gene>
    <name evidence="1" type="ORF">HMPREF9710_02483</name>
</gene>
<keyword evidence="2" id="KW-1185">Reference proteome</keyword>
<dbReference type="EMBL" id="AGZI01000029">
    <property type="protein sequence ID" value="EKU82172.1"/>
    <property type="molecule type" value="Genomic_DNA"/>
</dbReference>
<name>K9DTX2_9BURK</name>
<proteinExistence type="predicted"/>
<accession>K9DTX2</accession>
<dbReference type="OrthoDB" id="1262040at2"/>
<dbReference type="RefSeq" id="WP_005666855.1">
    <property type="nucleotide sequence ID" value="NZ_JH992923.1"/>
</dbReference>
<sequence length="159" mass="17703">MLKISFNDLMKHYPRKRDVDRETLFRQLGWDDLIKNPAYENTCAIRVSVALIRSSVTIPDGRIPIKTDPHKGKKVEPGQAKLSAILSLPSMLGKPEKYRGPESIMRIGNRGGIVSFFRLTPGVYDGGHIDIVGPLIGGVSACGTSCYWSSAETWFWPLK</sequence>
<reference evidence="1 2" key="1">
    <citation type="submission" date="2012-09" db="EMBL/GenBank/DDBJ databases">
        <title>The Genome Sequence of Massilia timonae CCUG 45783.</title>
        <authorList>
            <consortium name="The Broad Institute Genome Sequencing Platform"/>
            <person name="Earl A."/>
            <person name="Ward D."/>
            <person name="Feldgarden M."/>
            <person name="Gevers D."/>
            <person name="Huys G."/>
            <person name="Walker B."/>
            <person name="Young S.K."/>
            <person name="Zeng Q."/>
            <person name="Gargeya S."/>
            <person name="Fitzgerald M."/>
            <person name="Haas B."/>
            <person name="Abouelleil A."/>
            <person name="Alvarado L."/>
            <person name="Arachchi H.M."/>
            <person name="Berlin A.M."/>
            <person name="Chapman S.B."/>
            <person name="Goldberg J."/>
            <person name="Griggs A."/>
            <person name="Gujja S."/>
            <person name="Hansen M."/>
            <person name="Howarth C."/>
            <person name="Imamovic A."/>
            <person name="Larimer J."/>
            <person name="McCowen C."/>
            <person name="Montmayeur A."/>
            <person name="Murphy C."/>
            <person name="Neiman D."/>
            <person name="Pearson M."/>
            <person name="Priest M."/>
            <person name="Roberts A."/>
            <person name="Saif S."/>
            <person name="Shea T."/>
            <person name="Sisk P."/>
            <person name="Sykes S."/>
            <person name="Wortman J."/>
            <person name="Nusbaum C."/>
            <person name="Birren B."/>
        </authorList>
    </citation>
    <scope>NUCLEOTIDE SEQUENCE [LARGE SCALE GENOMIC DNA]</scope>
    <source>
        <strain evidence="1 2">CCUG 45783</strain>
    </source>
</reference>
<dbReference type="Gene3D" id="3.90.1720.80">
    <property type="match status" value="1"/>
</dbReference>
<dbReference type="InterPro" id="IPR025562">
    <property type="entry name" value="Tae4"/>
</dbReference>
<dbReference type="Pfam" id="PF14113">
    <property type="entry name" value="Tae4"/>
    <property type="match status" value="1"/>
</dbReference>
<evidence type="ECO:0008006" key="3">
    <source>
        <dbReference type="Google" id="ProtNLM"/>
    </source>
</evidence>
<dbReference type="Gene3D" id="4.10.280.80">
    <property type="match status" value="1"/>
</dbReference>
<protein>
    <recommendedName>
        <fullName evidence="3">Type VI secretion system (T6SS), amidase effector protein 4</fullName>
    </recommendedName>
</protein>
<organism evidence="1 2">
    <name type="scientific">Massilia timonae CCUG 45783</name>
    <dbReference type="NCBI Taxonomy" id="883126"/>
    <lineage>
        <taxon>Bacteria</taxon>
        <taxon>Pseudomonadati</taxon>
        <taxon>Pseudomonadota</taxon>
        <taxon>Betaproteobacteria</taxon>
        <taxon>Burkholderiales</taxon>
        <taxon>Oxalobacteraceae</taxon>
        <taxon>Telluria group</taxon>
        <taxon>Massilia</taxon>
    </lineage>
</organism>
<evidence type="ECO:0000313" key="1">
    <source>
        <dbReference type="EMBL" id="EKU82172.1"/>
    </source>
</evidence>
<dbReference type="PATRIC" id="fig|883126.3.peg.2512"/>
<evidence type="ECO:0000313" key="2">
    <source>
        <dbReference type="Proteomes" id="UP000009874"/>
    </source>
</evidence>
<dbReference type="AlphaFoldDB" id="K9DTX2"/>
<dbReference type="Proteomes" id="UP000009874">
    <property type="component" value="Unassembled WGS sequence"/>
</dbReference>
<dbReference type="eggNOG" id="ENOG5030HXE">
    <property type="taxonomic scope" value="Bacteria"/>
</dbReference>
<dbReference type="HOGENOM" id="CLU_1616264_0_0_4"/>